<keyword evidence="2" id="KW-1185">Reference proteome</keyword>
<comment type="caution">
    <text evidence="1">The sequence shown here is derived from an EMBL/GenBank/DDBJ whole genome shotgun (WGS) entry which is preliminary data.</text>
</comment>
<accession>A0ACA9KT61</accession>
<protein>
    <submittedName>
        <fullName evidence="1">1493_t:CDS:1</fullName>
    </submittedName>
</protein>
<sequence length="47" mass="5539">PIQPTNLQVKTNFGKFMEYTSMADRVAKQMKLFENDETNKGYKPDKR</sequence>
<dbReference type="Proteomes" id="UP000789702">
    <property type="component" value="Unassembled WGS sequence"/>
</dbReference>
<organism evidence="1 2">
    <name type="scientific">Dentiscutata heterogama</name>
    <dbReference type="NCBI Taxonomy" id="1316150"/>
    <lineage>
        <taxon>Eukaryota</taxon>
        <taxon>Fungi</taxon>
        <taxon>Fungi incertae sedis</taxon>
        <taxon>Mucoromycota</taxon>
        <taxon>Glomeromycotina</taxon>
        <taxon>Glomeromycetes</taxon>
        <taxon>Diversisporales</taxon>
        <taxon>Gigasporaceae</taxon>
        <taxon>Dentiscutata</taxon>
    </lineage>
</organism>
<gene>
    <name evidence="1" type="ORF">DHETER_LOCUS2593</name>
</gene>
<reference evidence="1" key="1">
    <citation type="submission" date="2021-06" db="EMBL/GenBank/DDBJ databases">
        <authorList>
            <person name="Kallberg Y."/>
            <person name="Tangrot J."/>
            <person name="Rosling A."/>
        </authorList>
    </citation>
    <scope>NUCLEOTIDE SEQUENCE</scope>
    <source>
        <strain evidence="1">IL203A</strain>
    </source>
</reference>
<name>A0ACA9KT61_9GLOM</name>
<dbReference type="EMBL" id="CAJVPU010001935">
    <property type="protein sequence ID" value="CAG8491879.1"/>
    <property type="molecule type" value="Genomic_DNA"/>
</dbReference>
<proteinExistence type="predicted"/>
<evidence type="ECO:0000313" key="2">
    <source>
        <dbReference type="Proteomes" id="UP000789702"/>
    </source>
</evidence>
<evidence type="ECO:0000313" key="1">
    <source>
        <dbReference type="EMBL" id="CAG8491879.1"/>
    </source>
</evidence>
<feature type="non-terminal residue" evidence="1">
    <location>
        <position position="1"/>
    </location>
</feature>